<keyword evidence="1" id="KW-0874">Quinone</keyword>
<reference evidence="7" key="1">
    <citation type="journal article" date="2017" name="Protist">
        <title>Diversity of the Photosynthetic Paulinella Species, with the Description of Paulinella micropora sp. nov. and the Chromatophore Genome Sequence for strain KR01.</title>
        <authorList>
            <person name="Lhee D."/>
            <person name="Yang E.C."/>
            <person name="Kim J.I."/>
            <person name="Nakayama T."/>
            <person name="Zuccarello G."/>
            <person name="Andersen R.A."/>
            <person name="Yoon H.S."/>
        </authorList>
    </citation>
    <scope>NUCLEOTIDE SEQUENCE</scope>
    <source>
        <strain evidence="8">FK01</strain>
        <strain evidence="7">KR01</strain>
    </source>
</reference>
<organism evidence="7">
    <name type="scientific">Paulinella micropora</name>
    <dbReference type="NCBI Taxonomy" id="1928728"/>
    <lineage>
        <taxon>Eukaryota</taxon>
        <taxon>Sar</taxon>
        <taxon>Rhizaria</taxon>
        <taxon>Cercozoa</taxon>
        <taxon>Imbricatea</taxon>
        <taxon>Silicofilosea</taxon>
        <taxon>Euglyphida</taxon>
        <taxon>Paulinellidae</taxon>
        <taxon>Paulinella</taxon>
    </lineage>
</organism>
<evidence type="ECO:0000313" key="8">
    <source>
        <dbReference type="EMBL" id="AQX44846.1"/>
    </source>
</evidence>
<dbReference type="GO" id="GO:0048038">
    <property type="term" value="F:quinone binding"/>
    <property type="evidence" value="ECO:0007669"/>
    <property type="project" value="UniProtKB-KW"/>
</dbReference>
<protein>
    <recommendedName>
        <fullName evidence="10">NDH-O</fullName>
    </recommendedName>
</protein>
<keyword evidence="7" id="KW-0934">Plastid</keyword>
<dbReference type="InterPro" id="IPR020905">
    <property type="entry name" value="NdhO"/>
</dbReference>
<keyword evidence="3" id="KW-0618">Plastoquinone</keyword>
<keyword evidence="6" id="KW-0472">Membrane</keyword>
<evidence type="ECO:0000256" key="5">
    <source>
        <dbReference type="ARBA" id="ARBA00023027"/>
    </source>
</evidence>
<name>A0A1L5YBJ8_9EUKA</name>
<dbReference type="EMBL" id="MG976688">
    <property type="protein sequence ID" value="AXY63238.1"/>
    <property type="molecule type" value="Genomic_DNA"/>
</dbReference>
<reference evidence="9" key="2">
    <citation type="submission" date="2018-02" db="EMBL/GenBank/DDBJ databases">
        <title>Genome reduction pattern in chromatophore genome of Paulinella.</title>
        <authorList>
            <person name="Lhee D."/>
            <person name="Yoon H.S."/>
        </authorList>
    </citation>
    <scope>NUCLEOTIDE SEQUENCE</scope>
    <source>
        <strain evidence="9">NZ27</strain>
    </source>
</reference>
<evidence type="ECO:0000313" key="7">
    <source>
        <dbReference type="EMBL" id="APP88079.1"/>
    </source>
</evidence>
<keyword evidence="2" id="KW-0521">NADP</keyword>
<accession>A0A1L5YBJ8</accession>
<keyword evidence="5" id="KW-0520">NAD</keyword>
<evidence type="ECO:0000256" key="6">
    <source>
        <dbReference type="ARBA" id="ARBA00023136"/>
    </source>
</evidence>
<dbReference type="GO" id="GO:0016655">
    <property type="term" value="F:oxidoreductase activity, acting on NAD(P)H, quinone or similar compound as acceptor"/>
    <property type="evidence" value="ECO:0007669"/>
    <property type="project" value="InterPro"/>
</dbReference>
<dbReference type="GO" id="GO:0005886">
    <property type="term" value="C:plasma membrane"/>
    <property type="evidence" value="ECO:0007669"/>
    <property type="project" value="InterPro"/>
</dbReference>
<dbReference type="Pfam" id="PF11910">
    <property type="entry name" value="NdhO"/>
    <property type="match status" value="1"/>
</dbReference>
<sequence length="80" mass="9020">MSNSQMQSSTNFELQDLVKVNKQAYLGSLESRASDPFPPSYIFEGPATVLAIAGEYCLLRWRAIPAPDVWLSTKQLEYYS</sequence>
<dbReference type="EMBL" id="KX897545">
    <property type="protein sequence ID" value="APP88079.1"/>
    <property type="molecule type" value="Genomic_DNA"/>
</dbReference>
<evidence type="ECO:0000313" key="9">
    <source>
        <dbReference type="EMBL" id="AXY63238.1"/>
    </source>
</evidence>
<evidence type="ECO:0000256" key="3">
    <source>
        <dbReference type="ARBA" id="ARBA00022957"/>
    </source>
</evidence>
<keyword evidence="4" id="KW-1278">Translocase</keyword>
<evidence type="ECO:0008006" key="10">
    <source>
        <dbReference type="Google" id="ProtNLM"/>
    </source>
</evidence>
<geneLocation type="plastid" evidence="7"/>
<evidence type="ECO:0000256" key="1">
    <source>
        <dbReference type="ARBA" id="ARBA00022719"/>
    </source>
</evidence>
<evidence type="ECO:0000256" key="2">
    <source>
        <dbReference type="ARBA" id="ARBA00022857"/>
    </source>
</evidence>
<gene>
    <name evidence="7" type="ORF">PCKR_291</name>
    <name evidence="8" type="ORF">PFK_291</name>
    <name evidence="9" type="ORF">PMNZ_293</name>
</gene>
<dbReference type="EMBL" id="KY124271">
    <property type="protein sequence ID" value="AQX44846.1"/>
    <property type="molecule type" value="Genomic_DNA"/>
</dbReference>
<proteinExistence type="predicted"/>
<dbReference type="AlphaFoldDB" id="A0A1L5YBJ8"/>
<evidence type="ECO:0000256" key="4">
    <source>
        <dbReference type="ARBA" id="ARBA00022967"/>
    </source>
</evidence>